<proteinExistence type="predicted"/>
<keyword evidence="1" id="KW-1133">Transmembrane helix</keyword>
<keyword evidence="2" id="KW-0496">Mitochondrion</keyword>
<name>A0A5B9RDF3_9AGAM</name>
<feature type="transmembrane region" description="Helical" evidence="1">
    <location>
        <begin position="129"/>
        <end position="155"/>
    </location>
</feature>
<organism evidence="2">
    <name type="scientific">Schizopora paradoxa</name>
    <dbReference type="NCBI Taxonomy" id="27342"/>
    <lineage>
        <taxon>Eukaryota</taxon>
        <taxon>Fungi</taxon>
        <taxon>Dikarya</taxon>
        <taxon>Basidiomycota</taxon>
        <taxon>Agaricomycotina</taxon>
        <taxon>Agaricomycetes</taxon>
        <taxon>Hymenochaetales</taxon>
        <taxon>Schizoporaceae</taxon>
        <taxon>Schizopora</taxon>
    </lineage>
</organism>
<dbReference type="EMBL" id="MK623261">
    <property type="protein sequence ID" value="QEG57210.1"/>
    <property type="molecule type" value="Genomic_DNA"/>
</dbReference>
<sequence length="203" mass="23712">MKMNSKPMLILLTKLIPFLWGAAILAPLLYLIIYTDMRQIVDNIWKTISELNSKLEQFISKIQDNLLDILNKIQDNLLDIIRKYSNSIDNMNSFMTNFPSISDFLQMCKNWNLFLKTLSLEELGALSHFLSSLFVLICLINIILVIYGDFMVRLLKIETRFPKLAKIIQLRRQFQLYYMLVYFIPAILTLLAVMAINAYILFG</sequence>
<evidence type="ECO:0000313" key="2">
    <source>
        <dbReference type="EMBL" id="QEG57210.1"/>
    </source>
</evidence>
<gene>
    <name evidence="2" type="ORF">Schpa_000052</name>
</gene>
<reference evidence="2" key="1">
    <citation type="journal article" date="2015" name="J. Biotechnol.">
        <title>Genome sequence of a white rot fungus Schizopora paradoxa KUC8140 for wood decay and mycoremediation.</title>
        <authorList>
            <person name="Min B."/>
            <person name="Park H."/>
            <person name="Jang Y."/>
            <person name="Kim J.J."/>
            <person name="Kim K.H."/>
            <person name="Pangilinan J."/>
            <person name="Lipzen A."/>
            <person name="Riley R."/>
            <person name="Grigoriev I.V."/>
            <person name="Spatafora J.W."/>
            <person name="Choi I.G."/>
        </authorList>
    </citation>
    <scope>NUCLEOTIDE SEQUENCE</scope>
    <source>
        <strain evidence="2">KUC8140</strain>
    </source>
</reference>
<dbReference type="AlphaFoldDB" id="A0A5B9RDF3"/>
<feature type="transmembrane region" description="Helical" evidence="1">
    <location>
        <begin position="12"/>
        <end position="33"/>
    </location>
</feature>
<accession>A0A5B9RDF3</accession>
<protein>
    <submittedName>
        <fullName evidence="2">Uncharacterized protein</fullName>
    </submittedName>
</protein>
<evidence type="ECO:0000256" key="1">
    <source>
        <dbReference type="SAM" id="Phobius"/>
    </source>
</evidence>
<geneLocation type="mitochondrion" evidence="2"/>
<keyword evidence="1" id="KW-0812">Transmembrane</keyword>
<reference evidence="2" key="2">
    <citation type="submission" date="2019-03" db="EMBL/GenBank/DDBJ databases">
        <title>Evidence of extensive intraspecific noncoding reshuffling in a 169kb mitochondrial genome of basidiomycete fungus.</title>
        <authorList>
            <person name="Lee H.-H."/>
            <person name="Ke H.-M."/>
            <person name="Lin C.-Y.I."/>
            <person name="Lee T.J."/>
            <person name="Chung C.-L."/>
            <person name="Tsai I.J."/>
        </authorList>
    </citation>
    <scope>NUCLEOTIDE SEQUENCE</scope>
    <source>
        <strain evidence="2">KUC8140</strain>
    </source>
</reference>
<keyword evidence="1" id="KW-0472">Membrane</keyword>
<feature type="transmembrane region" description="Helical" evidence="1">
    <location>
        <begin position="176"/>
        <end position="202"/>
    </location>
</feature>